<dbReference type="SUPFAM" id="SSF54843">
    <property type="entry name" value="Ribosomal protein L22"/>
    <property type="match status" value="1"/>
</dbReference>
<keyword evidence="2 4" id="KW-0689">Ribosomal protein</keyword>
<keyword evidence="4 6" id="KW-0694">RNA-binding</keyword>
<evidence type="ECO:0000313" key="7">
    <source>
        <dbReference type="EMBL" id="AOZ56014.1"/>
    </source>
</evidence>
<comment type="subunit">
    <text evidence="4 6">Part of the 50S ribosomal subunit.</text>
</comment>
<dbReference type="Pfam" id="PF00237">
    <property type="entry name" value="Ribosomal_L22"/>
    <property type="match status" value="1"/>
</dbReference>
<keyword evidence="3 4" id="KW-0687">Ribonucleoprotein</keyword>
<name>A0A1L2JM41_9CREN</name>
<evidence type="ECO:0000256" key="5">
    <source>
        <dbReference type="RuleBase" id="RU004005"/>
    </source>
</evidence>
<evidence type="ECO:0000256" key="6">
    <source>
        <dbReference type="RuleBase" id="RU004007"/>
    </source>
</evidence>
<evidence type="ECO:0000256" key="4">
    <source>
        <dbReference type="HAMAP-Rule" id="MF_01331"/>
    </source>
</evidence>
<comment type="function">
    <text evidence="4 6">This protein binds specifically to 23S rRNA. It makes multiple contacts with different domains of the 23S rRNA in the assembled 50S subunit and ribosome.</text>
</comment>
<comment type="function">
    <text evidence="4">The globular domain of the protein is located near the polypeptide exit tunnel on the outside of the subunit, while an extended beta-hairpin is found that lines the wall of the exit tunnel in the center of the 70S ribosome.</text>
</comment>
<dbReference type="InterPro" id="IPR005721">
    <property type="entry name" value="Ribosomal_uL22_euk/arc"/>
</dbReference>
<dbReference type="NCBIfam" id="TIGR01038">
    <property type="entry name" value="uL22_arch_euk"/>
    <property type="match status" value="1"/>
</dbReference>
<accession>A0A1L2JM41</accession>
<dbReference type="GO" id="GO:0003735">
    <property type="term" value="F:structural constituent of ribosome"/>
    <property type="evidence" value="ECO:0007669"/>
    <property type="project" value="UniProtKB-UniRule"/>
</dbReference>
<dbReference type="PANTHER" id="PTHR11593">
    <property type="entry name" value="60S RIBOSOMAL PROTEIN L17"/>
    <property type="match status" value="1"/>
</dbReference>
<organism evidence="7">
    <name type="scientific">uncultured korarchaeote</name>
    <dbReference type="NCBI Taxonomy" id="161241"/>
    <lineage>
        <taxon>Archaea</taxon>
        <taxon>Thermoproteota</taxon>
        <taxon>environmental samples</taxon>
    </lineage>
</organism>
<dbReference type="CDD" id="cd00336">
    <property type="entry name" value="Ribosomal_L22"/>
    <property type="match status" value="1"/>
</dbReference>
<dbReference type="GO" id="GO:0022625">
    <property type="term" value="C:cytosolic large ribosomal subunit"/>
    <property type="evidence" value="ECO:0007669"/>
    <property type="project" value="UniProtKB-UniRule"/>
</dbReference>
<dbReference type="Gene3D" id="3.90.470.10">
    <property type="entry name" value="Ribosomal protein L22/L17"/>
    <property type="match status" value="1"/>
</dbReference>
<dbReference type="HAMAP" id="MF_01331_A">
    <property type="entry name" value="Ribosomal_uL22_A"/>
    <property type="match status" value="1"/>
</dbReference>
<dbReference type="InterPro" id="IPR057265">
    <property type="entry name" value="Ribosomal_uL22_arc-type"/>
</dbReference>
<dbReference type="PANTHER" id="PTHR11593:SF10">
    <property type="entry name" value="60S RIBOSOMAL PROTEIN L17"/>
    <property type="match status" value="1"/>
</dbReference>
<proteinExistence type="inferred from homology"/>
<evidence type="ECO:0000256" key="3">
    <source>
        <dbReference type="ARBA" id="ARBA00023274"/>
    </source>
</evidence>
<dbReference type="NCBIfam" id="NF003260">
    <property type="entry name" value="PRK04223.1"/>
    <property type="match status" value="1"/>
</dbReference>
<comment type="similarity">
    <text evidence="1 4 5">Belongs to the universal ribosomal protein uL22 family.</text>
</comment>
<dbReference type="InterPro" id="IPR001063">
    <property type="entry name" value="Ribosomal_uL22"/>
</dbReference>
<reference evidence="7" key="1">
    <citation type="journal article" date="2017" name="Nature">
        <title>Metagenomic exploration of ASGARD archaea illuminates the origin of cellular complexity in eukaryotes.</title>
        <authorList>
            <person name="Zaremba-Niedzwiedzka K."/>
            <person name="Caceres E.F."/>
            <person name="Saw J.H.W."/>
            <person name="Backstrom D."/>
            <person name="Juzokaite L."/>
            <person name="Vancaester E."/>
            <person name="Seitz K.W."/>
            <person name="Anantharaman K."/>
            <person name="Starnawski P."/>
            <person name="Kjeldsen K.U."/>
            <person name="Stott M.B."/>
            <person name="Nunoura T."/>
            <person name="Banfield J.F."/>
            <person name="Schramm A."/>
            <person name="Baker B.J."/>
            <person name="Spang A."/>
            <person name="Ettema T.J.G."/>
        </authorList>
    </citation>
    <scope>NUCLEOTIDE SEQUENCE</scope>
    <source>
        <strain evidence="7">TIV_3</strain>
    </source>
</reference>
<dbReference type="AlphaFoldDB" id="A0A1L2JM41"/>
<protein>
    <recommendedName>
        <fullName evidence="4">Large ribosomal subunit protein uL22</fullName>
    </recommendedName>
</protein>
<dbReference type="GO" id="GO:0002181">
    <property type="term" value="P:cytoplasmic translation"/>
    <property type="evidence" value="ECO:0007669"/>
    <property type="project" value="TreeGrafter"/>
</dbReference>
<sequence length="156" mass="17699">MSPSFGYCLPEPGDTEVRVSVRDQRVSYKECVELCRFIKGMGVEKARRILEDVIALRKPIPFKRYVKGVGHRKGLKAPPSGRYPVKASKIILRLLENGVWSAENKGLDADSLYIKGIAAHKGPKLLRYFPRAFGRATPRVEQLVHIELLLAERERE</sequence>
<dbReference type="EMBL" id="KX764927">
    <property type="protein sequence ID" value="AOZ56014.1"/>
    <property type="molecule type" value="Genomic_DNA"/>
</dbReference>
<evidence type="ECO:0000256" key="2">
    <source>
        <dbReference type="ARBA" id="ARBA00022980"/>
    </source>
</evidence>
<evidence type="ECO:0000256" key="1">
    <source>
        <dbReference type="ARBA" id="ARBA00009451"/>
    </source>
</evidence>
<dbReference type="GO" id="GO:0019843">
    <property type="term" value="F:rRNA binding"/>
    <property type="evidence" value="ECO:0007669"/>
    <property type="project" value="UniProtKB-UniRule"/>
</dbReference>
<gene>
    <name evidence="4" type="primary">rpl22</name>
</gene>
<dbReference type="InterPro" id="IPR036394">
    <property type="entry name" value="Ribosomal_uL22_sf"/>
</dbReference>
<keyword evidence="4 6" id="KW-0699">rRNA-binding</keyword>